<proteinExistence type="predicted"/>
<reference evidence="1 2" key="1">
    <citation type="submission" date="2024-05" db="EMBL/GenBank/DDBJ databases">
        <authorList>
            <person name="Wallberg A."/>
        </authorList>
    </citation>
    <scope>NUCLEOTIDE SEQUENCE [LARGE SCALE GENOMIC DNA]</scope>
</reference>
<comment type="caution">
    <text evidence="1">The sequence shown here is derived from an EMBL/GenBank/DDBJ whole genome shotgun (WGS) entry which is preliminary data.</text>
</comment>
<accession>A0AAV2SV30</accession>
<organism evidence="1 2">
    <name type="scientific">Meganyctiphanes norvegica</name>
    <name type="common">Northern krill</name>
    <name type="synonym">Thysanopoda norvegica</name>
    <dbReference type="NCBI Taxonomy" id="48144"/>
    <lineage>
        <taxon>Eukaryota</taxon>
        <taxon>Metazoa</taxon>
        <taxon>Ecdysozoa</taxon>
        <taxon>Arthropoda</taxon>
        <taxon>Crustacea</taxon>
        <taxon>Multicrustacea</taxon>
        <taxon>Malacostraca</taxon>
        <taxon>Eumalacostraca</taxon>
        <taxon>Eucarida</taxon>
        <taxon>Euphausiacea</taxon>
        <taxon>Euphausiidae</taxon>
        <taxon>Meganyctiphanes</taxon>
    </lineage>
</organism>
<evidence type="ECO:0000313" key="2">
    <source>
        <dbReference type="Proteomes" id="UP001497623"/>
    </source>
</evidence>
<dbReference type="EMBL" id="CAXKWB010137226">
    <property type="protein sequence ID" value="CAL4244828.1"/>
    <property type="molecule type" value="Genomic_DNA"/>
</dbReference>
<name>A0AAV2SV30_MEGNR</name>
<dbReference type="Proteomes" id="UP001497623">
    <property type="component" value="Unassembled WGS sequence"/>
</dbReference>
<evidence type="ECO:0000313" key="1">
    <source>
        <dbReference type="EMBL" id="CAL4244828.1"/>
    </source>
</evidence>
<sequence length="186" mass="21237">MGEKLNIENKFIFMFELCVVPSSIIDVCLRKGNKAVLMNRLSEKIKNPSKPNVVIVDEQQLLYHIAYHIGMVSVVVDSMRQHISSYPNHSKKIIVFDKYDDHTAKDHERVCRAGEGYVSYNLTYNSPLPHGHAVMKNKQNKVKLTRLISSFDMGENVLTESRDDAAFDHDEADITLISYLLQEAEP</sequence>
<gene>
    <name evidence="1" type="ORF">MNOR_LOCUS40980</name>
</gene>
<dbReference type="AlphaFoldDB" id="A0AAV2SV30"/>
<protein>
    <submittedName>
        <fullName evidence="1">Uncharacterized protein</fullName>
    </submittedName>
</protein>
<keyword evidence="2" id="KW-1185">Reference proteome</keyword>